<feature type="domain" description="Beta-trefoil DNA-binding" evidence="9">
    <location>
        <begin position="303"/>
        <end position="480"/>
    </location>
</feature>
<dbReference type="RefSeq" id="XP_021870828.1">
    <property type="nucleotide sequence ID" value="XM_022015960.1"/>
</dbReference>
<protein>
    <submittedName>
        <fullName evidence="10">Uncharacterized protein</fullName>
    </submittedName>
</protein>
<dbReference type="InterPro" id="IPR015350">
    <property type="entry name" value="Beta-trefoil_DNA-bd_dom"/>
</dbReference>
<evidence type="ECO:0000313" key="11">
    <source>
        <dbReference type="Proteomes" id="UP000193218"/>
    </source>
</evidence>
<dbReference type="InterPro" id="IPR015351">
    <property type="entry name" value="RBP-J/Cbf11/Cbf12_DNA-bd"/>
</dbReference>
<dbReference type="GO" id="GO:0000978">
    <property type="term" value="F:RNA polymerase II cis-regulatory region sequence-specific DNA binding"/>
    <property type="evidence" value="ECO:0007669"/>
    <property type="project" value="InterPro"/>
</dbReference>
<comment type="caution">
    <text evidence="10">The sequence shown here is derived from an EMBL/GenBank/DDBJ whole genome shotgun (WGS) entry which is preliminary data.</text>
</comment>
<comment type="similarity">
    <text evidence="2">Belongs to the Su(H) family.</text>
</comment>
<dbReference type="Pfam" id="PF09271">
    <property type="entry name" value="LAG1-DNAbind"/>
    <property type="match status" value="1"/>
</dbReference>
<dbReference type="Gene3D" id="2.80.10.50">
    <property type="match status" value="1"/>
</dbReference>
<dbReference type="Pfam" id="PF09270">
    <property type="entry name" value="BTD"/>
    <property type="match status" value="1"/>
</dbReference>
<evidence type="ECO:0000256" key="4">
    <source>
        <dbReference type="ARBA" id="ARBA00023125"/>
    </source>
</evidence>
<dbReference type="SUPFAM" id="SSF49417">
    <property type="entry name" value="p53-like transcription factors"/>
    <property type="match status" value="1"/>
</dbReference>
<feature type="region of interest" description="Disordered" evidence="7">
    <location>
        <begin position="439"/>
        <end position="463"/>
    </location>
</feature>
<dbReference type="EMBL" id="NBSH01000007">
    <property type="protein sequence ID" value="ORX36759.1"/>
    <property type="molecule type" value="Genomic_DNA"/>
</dbReference>
<evidence type="ECO:0000313" key="10">
    <source>
        <dbReference type="EMBL" id="ORX36759.1"/>
    </source>
</evidence>
<dbReference type="AlphaFoldDB" id="A0A1Y1UFI7"/>
<keyword evidence="4" id="KW-0238">DNA-binding</keyword>
<evidence type="ECO:0000259" key="9">
    <source>
        <dbReference type="SMART" id="SM01268"/>
    </source>
</evidence>
<dbReference type="STRING" id="4999.A0A1Y1UFI7"/>
<dbReference type="SUPFAM" id="SSF110217">
    <property type="entry name" value="DNA-binding protein LAG-1 (CSL)"/>
    <property type="match status" value="1"/>
</dbReference>
<dbReference type="GO" id="GO:0001228">
    <property type="term" value="F:DNA-binding transcription activator activity, RNA polymerase II-specific"/>
    <property type="evidence" value="ECO:0007669"/>
    <property type="project" value="InterPro"/>
</dbReference>
<evidence type="ECO:0000256" key="5">
    <source>
        <dbReference type="ARBA" id="ARBA00023163"/>
    </source>
</evidence>
<gene>
    <name evidence="10" type="ORF">BD324DRAFT_627075</name>
</gene>
<dbReference type="PANTHER" id="PTHR10665">
    <property type="entry name" value="RECOMBINING BINDING PROTEIN SUPPRESSOR OF HAIRLESS"/>
    <property type="match status" value="1"/>
</dbReference>
<comment type="subcellular location">
    <subcellularLocation>
        <location evidence="1">Nucleus</location>
    </subcellularLocation>
</comment>
<accession>A0A1Y1UFI7</accession>
<keyword evidence="5" id="KW-0804">Transcription</keyword>
<sequence>MSEDDPSSLPLAPLDLLLNAIGNDSPTDDFIGSMLGTGSTIRKRKRGLIEVNIQRSKIQKTITKHLTADSFGFSKVIVWHPNTAQKSYRQEKRMLNPPPILRVSGPILPVLTSVSLTPTIDSLHMKTQTHHIPLLTEEPRSEGKVNKEKMIRETAAKSGFGAGLGRAKAFSRERQALSDGLAFPALWVNESIGKLKEFNLELLLGSPGQDPESAAQVVQEPSQLPAEETAAVPGLAVGESGAQDQAAEDNALIDPAIVDTEPTTADAPPVAPKPSVWATFPSLPLSVVSKPSQKTVKARNIASCLRDSDSFALCCRINSQSVRTKYLKIDAGPRLASRTGQWTPFKFDVITRASPPDVNTKRPRFAGQVEPNDVLTYGSIVSLVDVQSGIRSEPMKVVKVEHNEVLDDRDGHPISELQRVAFLRQHGNDDRPRWFLSAPGARAGGGELLSEQPGGKRRKKDEVPTNDALVEQTLNGLASESDDRLAEAGLPEDVREALMEMVSKGEHLPKRPKTKRNALAMATLAEHEGTGLQNALEWMQASTEERTVEGVTQEFESVPDWMSYIITGISSFSFSFFDGMQYDMLPRFDMPLDPIPRILAEPLYHHDLQVVDVILSEYHLMDSPLDVYLGPIGPLSVTIWRSTAPLERMMLKPGQQHTAVSLDAEPLTTVQAPLSDFPGATPHVLVRVEMPDADTIISVMKSCAAAKEPKAPAIEVENDGWPVDETQAIQEALKNAEEAFNQDQNQQQQVVDSIDRVFETEDMPIDPSIMVEQSTDGQADPTLEATEAMEGDNVDQPQHEMLIDNTELEARNPTSCSTMVQLSTPVKEERRTDFVPLPFLLLRSDGVGFGMGKSVVAERFPDESQSSETARWGLRVVPT</sequence>
<dbReference type="InterPro" id="IPR036358">
    <property type="entry name" value="BTD_sf"/>
</dbReference>
<keyword evidence="3" id="KW-0805">Transcription regulation</keyword>
<proteinExistence type="inferred from homology"/>
<feature type="domain" description="RBP-J/Cbf11/Cbf12 DNA binding" evidence="8">
    <location>
        <begin position="75"/>
        <end position="302"/>
    </location>
</feature>
<evidence type="ECO:0000256" key="2">
    <source>
        <dbReference type="ARBA" id="ARBA00009704"/>
    </source>
</evidence>
<evidence type="ECO:0000256" key="1">
    <source>
        <dbReference type="ARBA" id="ARBA00004123"/>
    </source>
</evidence>
<evidence type="ECO:0000256" key="6">
    <source>
        <dbReference type="ARBA" id="ARBA00023242"/>
    </source>
</evidence>
<keyword evidence="11" id="KW-1185">Reference proteome</keyword>
<name>A0A1Y1UFI7_9TREE</name>
<dbReference type="InterPro" id="IPR008967">
    <property type="entry name" value="p53-like_TF_DNA-bd_sf"/>
</dbReference>
<organism evidence="10 11">
    <name type="scientific">Kockovaella imperatae</name>
    <dbReference type="NCBI Taxonomy" id="4999"/>
    <lineage>
        <taxon>Eukaryota</taxon>
        <taxon>Fungi</taxon>
        <taxon>Dikarya</taxon>
        <taxon>Basidiomycota</taxon>
        <taxon>Agaricomycotina</taxon>
        <taxon>Tremellomycetes</taxon>
        <taxon>Tremellales</taxon>
        <taxon>Cuniculitremaceae</taxon>
        <taxon>Kockovaella</taxon>
    </lineage>
</organism>
<reference evidence="10 11" key="1">
    <citation type="submission" date="2017-03" db="EMBL/GenBank/DDBJ databases">
        <title>Widespread Adenine N6-methylation of Active Genes in Fungi.</title>
        <authorList>
            <consortium name="DOE Joint Genome Institute"/>
            <person name="Mondo S.J."/>
            <person name="Dannebaum R.O."/>
            <person name="Kuo R.C."/>
            <person name="Louie K.B."/>
            <person name="Bewick A.J."/>
            <person name="Labutti K."/>
            <person name="Haridas S."/>
            <person name="Kuo A."/>
            <person name="Salamov A."/>
            <person name="Ahrendt S.R."/>
            <person name="Lau R."/>
            <person name="Bowen B.P."/>
            <person name="Lipzen A."/>
            <person name="Sullivan W."/>
            <person name="Andreopoulos W.B."/>
            <person name="Clum A."/>
            <person name="Lindquist E."/>
            <person name="Daum C."/>
            <person name="Northen T.R."/>
            <person name="Ramamoorthy G."/>
            <person name="Schmitz R.J."/>
            <person name="Gryganskyi A."/>
            <person name="Culley D."/>
            <person name="Magnuson J."/>
            <person name="James T.Y."/>
            <person name="O'Malley M.A."/>
            <person name="Stajich J.E."/>
            <person name="Spatafora J.W."/>
            <person name="Visel A."/>
            <person name="Grigoriev I.V."/>
        </authorList>
    </citation>
    <scope>NUCLEOTIDE SEQUENCE [LARGE SCALE GENOMIC DNA]</scope>
    <source>
        <strain evidence="10 11">NRRL Y-17943</strain>
    </source>
</reference>
<dbReference type="SMART" id="SM01268">
    <property type="entry name" value="BTD"/>
    <property type="match status" value="1"/>
</dbReference>
<evidence type="ECO:0000256" key="7">
    <source>
        <dbReference type="SAM" id="MobiDB-lite"/>
    </source>
</evidence>
<dbReference type="OrthoDB" id="5600360at2759"/>
<dbReference type="GO" id="GO:0005634">
    <property type="term" value="C:nucleus"/>
    <property type="evidence" value="ECO:0007669"/>
    <property type="project" value="UniProtKB-SubCell"/>
</dbReference>
<dbReference type="GeneID" id="33557769"/>
<evidence type="ECO:0000256" key="3">
    <source>
        <dbReference type="ARBA" id="ARBA00023015"/>
    </source>
</evidence>
<keyword evidence="6" id="KW-0539">Nucleus</keyword>
<dbReference type="SMART" id="SM01267">
    <property type="entry name" value="LAG1_DNAbind"/>
    <property type="match status" value="1"/>
</dbReference>
<dbReference type="InParanoid" id="A0A1Y1UFI7"/>
<evidence type="ECO:0000259" key="8">
    <source>
        <dbReference type="SMART" id="SM01267"/>
    </source>
</evidence>
<dbReference type="Proteomes" id="UP000193218">
    <property type="component" value="Unassembled WGS sequence"/>
</dbReference>
<dbReference type="InterPro" id="IPR040159">
    <property type="entry name" value="CLS_fam"/>
</dbReference>